<protein>
    <submittedName>
        <fullName evidence="2">Uncharacterized protein</fullName>
    </submittedName>
</protein>
<comment type="caution">
    <text evidence="2">The sequence shown here is derived from an EMBL/GenBank/DDBJ whole genome shotgun (WGS) entry which is preliminary data.</text>
</comment>
<keyword evidence="1" id="KW-1133">Transmembrane helix</keyword>
<organism evidence="2 3">
    <name type="scientific">Daphnia magna</name>
    <dbReference type="NCBI Taxonomy" id="35525"/>
    <lineage>
        <taxon>Eukaryota</taxon>
        <taxon>Metazoa</taxon>
        <taxon>Ecdysozoa</taxon>
        <taxon>Arthropoda</taxon>
        <taxon>Crustacea</taxon>
        <taxon>Branchiopoda</taxon>
        <taxon>Diplostraca</taxon>
        <taxon>Cladocera</taxon>
        <taxon>Anomopoda</taxon>
        <taxon>Daphniidae</taxon>
        <taxon>Daphnia</taxon>
    </lineage>
</organism>
<proteinExistence type="predicted"/>
<reference evidence="2 3" key="1">
    <citation type="submission" date="2016-03" db="EMBL/GenBank/DDBJ databases">
        <title>EvidentialGene: Evidence-directed Construction of Genes on Genomes.</title>
        <authorList>
            <person name="Gilbert D.G."/>
            <person name="Choi J.-H."/>
            <person name="Mockaitis K."/>
            <person name="Colbourne J."/>
            <person name="Pfrender M."/>
        </authorList>
    </citation>
    <scope>NUCLEOTIDE SEQUENCE [LARGE SCALE GENOMIC DNA]</scope>
    <source>
        <strain evidence="2 3">Xinb3</strain>
        <tissue evidence="2">Complete organism</tissue>
    </source>
</reference>
<evidence type="ECO:0000313" key="3">
    <source>
        <dbReference type="Proteomes" id="UP000076858"/>
    </source>
</evidence>
<sequence length="124" mass="14677">MGDVIDFEMGRNNLPIAFVFCFSFPQLHLSLHYHFFFCSLLLSFFILFIYLFFSKAIVYFIPCMLSDIIRRAHVYTYKRVRKKICYWLTMVSRGCGGIKKKKGGTARRKSNEKKNVCNFTRNSK</sequence>
<name>A0A164QXF3_9CRUS</name>
<accession>A0A164QXF3</accession>
<gene>
    <name evidence="2" type="ORF">APZ42_027973</name>
</gene>
<feature type="transmembrane region" description="Helical" evidence="1">
    <location>
        <begin position="33"/>
        <end position="61"/>
    </location>
</feature>
<dbReference type="EMBL" id="LRGB01002317">
    <property type="protein sequence ID" value="KZS08146.1"/>
    <property type="molecule type" value="Genomic_DNA"/>
</dbReference>
<evidence type="ECO:0000313" key="2">
    <source>
        <dbReference type="EMBL" id="KZS08146.1"/>
    </source>
</evidence>
<keyword evidence="1" id="KW-0812">Transmembrane</keyword>
<evidence type="ECO:0000256" key="1">
    <source>
        <dbReference type="SAM" id="Phobius"/>
    </source>
</evidence>
<dbReference type="AlphaFoldDB" id="A0A164QXF3"/>
<keyword evidence="3" id="KW-1185">Reference proteome</keyword>
<dbReference type="Proteomes" id="UP000076858">
    <property type="component" value="Unassembled WGS sequence"/>
</dbReference>
<keyword evidence="1" id="KW-0472">Membrane</keyword>